<evidence type="ECO:0000313" key="1">
    <source>
        <dbReference type="EMBL" id="RNA05394.1"/>
    </source>
</evidence>
<dbReference type="Proteomes" id="UP000276133">
    <property type="component" value="Unassembled WGS sequence"/>
</dbReference>
<protein>
    <submittedName>
        <fullName evidence="1">Uncharacterized protein</fullName>
    </submittedName>
</protein>
<dbReference type="EMBL" id="REGN01007741">
    <property type="protein sequence ID" value="RNA05394.1"/>
    <property type="molecule type" value="Genomic_DNA"/>
</dbReference>
<name>A0A3M7Q2F4_BRAPC</name>
<evidence type="ECO:0000313" key="2">
    <source>
        <dbReference type="Proteomes" id="UP000276133"/>
    </source>
</evidence>
<comment type="caution">
    <text evidence="1">The sequence shown here is derived from an EMBL/GenBank/DDBJ whole genome shotgun (WGS) entry which is preliminary data.</text>
</comment>
<sequence length="68" mass="7939">MLPTNINLTRASGEKYQKFENIFLIYSPEKKKCVIPTCLNASENKLKRSHQRLFFLNIRAAKKKLAKN</sequence>
<dbReference type="AlphaFoldDB" id="A0A3M7Q2F4"/>
<organism evidence="1 2">
    <name type="scientific">Brachionus plicatilis</name>
    <name type="common">Marine rotifer</name>
    <name type="synonym">Brachionus muelleri</name>
    <dbReference type="NCBI Taxonomy" id="10195"/>
    <lineage>
        <taxon>Eukaryota</taxon>
        <taxon>Metazoa</taxon>
        <taxon>Spiralia</taxon>
        <taxon>Gnathifera</taxon>
        <taxon>Rotifera</taxon>
        <taxon>Eurotatoria</taxon>
        <taxon>Monogononta</taxon>
        <taxon>Pseudotrocha</taxon>
        <taxon>Ploima</taxon>
        <taxon>Brachionidae</taxon>
        <taxon>Brachionus</taxon>
    </lineage>
</organism>
<keyword evidence="2" id="KW-1185">Reference proteome</keyword>
<accession>A0A3M7Q2F4</accession>
<gene>
    <name evidence="1" type="ORF">BpHYR1_009230</name>
</gene>
<proteinExistence type="predicted"/>
<reference evidence="1 2" key="1">
    <citation type="journal article" date="2018" name="Sci. Rep.">
        <title>Genomic signatures of local adaptation to the degree of environmental predictability in rotifers.</title>
        <authorList>
            <person name="Franch-Gras L."/>
            <person name="Hahn C."/>
            <person name="Garcia-Roger E.M."/>
            <person name="Carmona M.J."/>
            <person name="Serra M."/>
            <person name="Gomez A."/>
        </authorList>
    </citation>
    <scope>NUCLEOTIDE SEQUENCE [LARGE SCALE GENOMIC DNA]</scope>
    <source>
        <strain evidence="1">HYR1</strain>
    </source>
</reference>